<name>A0A1Q9BY69_SYMMI</name>
<organism evidence="1 2">
    <name type="scientific">Symbiodinium microadriaticum</name>
    <name type="common">Dinoflagellate</name>
    <name type="synonym">Zooxanthella microadriatica</name>
    <dbReference type="NCBI Taxonomy" id="2951"/>
    <lineage>
        <taxon>Eukaryota</taxon>
        <taxon>Sar</taxon>
        <taxon>Alveolata</taxon>
        <taxon>Dinophyceae</taxon>
        <taxon>Suessiales</taxon>
        <taxon>Symbiodiniaceae</taxon>
        <taxon>Symbiodinium</taxon>
    </lineage>
</organism>
<evidence type="ECO:0000313" key="2">
    <source>
        <dbReference type="Proteomes" id="UP000186817"/>
    </source>
</evidence>
<proteinExistence type="predicted"/>
<reference evidence="1 2" key="1">
    <citation type="submission" date="2016-02" db="EMBL/GenBank/DDBJ databases">
        <title>Genome analysis of coral dinoflagellate symbionts highlights evolutionary adaptations to a symbiotic lifestyle.</title>
        <authorList>
            <person name="Aranda M."/>
            <person name="Li Y."/>
            <person name="Liew Y.J."/>
            <person name="Baumgarten S."/>
            <person name="Simakov O."/>
            <person name="Wilson M."/>
            <person name="Piel J."/>
            <person name="Ashoor H."/>
            <person name="Bougouffa S."/>
            <person name="Bajic V.B."/>
            <person name="Ryu T."/>
            <person name="Ravasi T."/>
            <person name="Bayer T."/>
            <person name="Micklem G."/>
            <person name="Kim H."/>
            <person name="Bhak J."/>
            <person name="Lajeunesse T.C."/>
            <person name="Voolstra C.R."/>
        </authorList>
    </citation>
    <scope>NUCLEOTIDE SEQUENCE [LARGE SCALE GENOMIC DNA]</scope>
    <source>
        <strain evidence="1 2">CCMP2467</strain>
    </source>
</reference>
<keyword evidence="2" id="KW-1185">Reference proteome</keyword>
<dbReference type="EMBL" id="LSRX01002366">
    <property type="protein sequence ID" value="OLP75626.1"/>
    <property type="molecule type" value="Genomic_DNA"/>
</dbReference>
<dbReference type="AlphaFoldDB" id="A0A1Q9BY69"/>
<accession>A0A1Q9BY69</accession>
<protein>
    <submittedName>
        <fullName evidence="1">Uncharacterized protein</fullName>
    </submittedName>
</protein>
<dbReference type="Proteomes" id="UP000186817">
    <property type="component" value="Unassembled WGS sequence"/>
</dbReference>
<evidence type="ECO:0000313" key="1">
    <source>
        <dbReference type="EMBL" id="OLP75626.1"/>
    </source>
</evidence>
<comment type="caution">
    <text evidence="1">The sequence shown here is derived from an EMBL/GenBank/DDBJ whole genome shotgun (WGS) entry which is preliminary data.</text>
</comment>
<sequence length="180" mass="19801">MAKAFPGTQKDMSHSLALLRKGLVVLCFRKQQHEAQAAWQSEALDSILCEDVATAGPAALYMHVGYVNFRTWDMSVLQLEEVSSENEDGLRELSAGLPGAPLKSAQTVPQLLSTHIDFHAAYTVSFWEVVADAAKLLSTDRMLGRIVEVKKHDQAEDVEIWKGSACEAADQEKAARYPAK</sequence>
<dbReference type="OrthoDB" id="423810at2759"/>
<gene>
    <name evidence="1" type="ORF">AK812_SmicGene44548</name>
</gene>